<accession>A0A2T6ALX5</accession>
<keyword evidence="1" id="KW-0472">Membrane</keyword>
<dbReference type="EMBL" id="QBKQ01000001">
    <property type="protein sequence ID" value="PTX44819.1"/>
    <property type="molecule type" value="Genomic_DNA"/>
</dbReference>
<protein>
    <submittedName>
        <fullName evidence="2">Uncharacterized protein</fullName>
    </submittedName>
</protein>
<gene>
    <name evidence="2" type="ORF">C8P64_0801</name>
</gene>
<feature type="transmembrane region" description="Helical" evidence="1">
    <location>
        <begin position="124"/>
        <end position="141"/>
    </location>
</feature>
<name>A0A2T6ALX5_9FLAO</name>
<keyword evidence="1" id="KW-1133">Transmembrane helix</keyword>
<feature type="transmembrane region" description="Helical" evidence="1">
    <location>
        <begin position="61"/>
        <end position="79"/>
    </location>
</feature>
<keyword evidence="3" id="KW-1185">Reference proteome</keyword>
<reference evidence="2 3" key="1">
    <citation type="submission" date="2018-04" db="EMBL/GenBank/DDBJ databases">
        <title>Genomic Encyclopedia of Archaeal and Bacterial Type Strains, Phase II (KMG-II): from individual species to whole genera.</title>
        <authorList>
            <person name="Goeker M."/>
        </authorList>
    </citation>
    <scope>NUCLEOTIDE SEQUENCE [LARGE SCALE GENOMIC DNA]</scope>
    <source>
        <strain evidence="2 3">DSM 23082</strain>
    </source>
</reference>
<organism evidence="2 3">
    <name type="scientific">Christiangramia gaetbulicola</name>
    <dbReference type="NCBI Taxonomy" id="703340"/>
    <lineage>
        <taxon>Bacteria</taxon>
        <taxon>Pseudomonadati</taxon>
        <taxon>Bacteroidota</taxon>
        <taxon>Flavobacteriia</taxon>
        <taxon>Flavobacteriales</taxon>
        <taxon>Flavobacteriaceae</taxon>
        <taxon>Christiangramia</taxon>
    </lineage>
</organism>
<evidence type="ECO:0000313" key="3">
    <source>
        <dbReference type="Proteomes" id="UP000244174"/>
    </source>
</evidence>
<dbReference type="RefSeq" id="WP_108170737.1">
    <property type="nucleotide sequence ID" value="NZ_QBKQ01000001.1"/>
</dbReference>
<comment type="caution">
    <text evidence="2">The sequence shown here is derived from an EMBL/GenBank/DDBJ whole genome shotgun (WGS) entry which is preliminary data.</text>
</comment>
<proteinExistence type="predicted"/>
<dbReference type="Proteomes" id="UP000244174">
    <property type="component" value="Unassembled WGS sequence"/>
</dbReference>
<sequence>MNDNYTENNQAETGTEKRTAEKLPEFYSKRLILVFSGLFSILFGTVLLLSNLKKAGEKKGIYQVLIFVFIYVVGIIYTIQSVKAASNWSIPLNILGALILNEYFWNRYLGKDVEYEKKSWIKPAIISMCISIPAFLALVYLS</sequence>
<keyword evidence="1" id="KW-0812">Transmembrane</keyword>
<feature type="transmembrane region" description="Helical" evidence="1">
    <location>
        <begin position="85"/>
        <end position="104"/>
    </location>
</feature>
<evidence type="ECO:0000256" key="1">
    <source>
        <dbReference type="SAM" id="Phobius"/>
    </source>
</evidence>
<dbReference type="AlphaFoldDB" id="A0A2T6ALX5"/>
<feature type="transmembrane region" description="Helical" evidence="1">
    <location>
        <begin position="31"/>
        <end position="49"/>
    </location>
</feature>
<evidence type="ECO:0000313" key="2">
    <source>
        <dbReference type="EMBL" id="PTX44819.1"/>
    </source>
</evidence>
<dbReference type="OrthoDB" id="764986at2"/>